<evidence type="ECO:0000313" key="6">
    <source>
        <dbReference type="Proteomes" id="UP001620408"/>
    </source>
</evidence>
<dbReference type="EMBL" id="JADIKD010000007">
    <property type="protein sequence ID" value="MFK2916668.1"/>
    <property type="molecule type" value="Genomic_DNA"/>
</dbReference>
<feature type="region of interest" description="Disordered" evidence="4">
    <location>
        <begin position="128"/>
        <end position="147"/>
    </location>
</feature>
<organism evidence="5 6">
    <name type="scientific">Dyella koreensis</name>
    <dbReference type="NCBI Taxonomy" id="311235"/>
    <lineage>
        <taxon>Bacteria</taxon>
        <taxon>Pseudomonadati</taxon>
        <taxon>Pseudomonadota</taxon>
        <taxon>Gammaproteobacteria</taxon>
        <taxon>Lysobacterales</taxon>
        <taxon>Rhodanobacteraceae</taxon>
        <taxon>Dyella</taxon>
    </lineage>
</organism>
<dbReference type="Proteomes" id="UP001620408">
    <property type="component" value="Unassembled WGS sequence"/>
</dbReference>
<comment type="similarity">
    <text evidence="2">Belongs to the FlgN family.</text>
</comment>
<gene>
    <name evidence="5" type="primary">flgN</name>
    <name evidence="5" type="ORF">ISS97_05285</name>
</gene>
<evidence type="ECO:0000256" key="2">
    <source>
        <dbReference type="ARBA" id="ARBA00007703"/>
    </source>
</evidence>
<evidence type="ECO:0000256" key="1">
    <source>
        <dbReference type="ARBA" id="ARBA00002397"/>
    </source>
</evidence>
<proteinExistence type="inferred from homology"/>
<accession>A0ABW8K4F0</accession>
<evidence type="ECO:0000313" key="5">
    <source>
        <dbReference type="EMBL" id="MFK2916668.1"/>
    </source>
</evidence>
<keyword evidence="5" id="KW-0969">Cilium</keyword>
<dbReference type="InterPro" id="IPR036679">
    <property type="entry name" value="FlgN-like_sf"/>
</dbReference>
<keyword evidence="3" id="KW-1005">Bacterial flagellum biogenesis</keyword>
<dbReference type="Gene3D" id="1.20.58.300">
    <property type="entry name" value="FlgN-like"/>
    <property type="match status" value="1"/>
</dbReference>
<keyword evidence="6" id="KW-1185">Reference proteome</keyword>
<comment type="function">
    <text evidence="1">Required for the efficient initiation of filament assembly.</text>
</comment>
<reference evidence="5 6" key="1">
    <citation type="submission" date="2020-10" db="EMBL/GenBank/DDBJ databases">
        <title>Phylogeny of dyella-like bacteria.</title>
        <authorList>
            <person name="Fu J."/>
        </authorList>
    </citation>
    <scope>NUCLEOTIDE SEQUENCE [LARGE SCALE GENOMIC DNA]</scope>
    <source>
        <strain evidence="5 6">BB4</strain>
    </source>
</reference>
<keyword evidence="5" id="KW-0966">Cell projection</keyword>
<name>A0ABW8K4F0_9GAMM</name>
<evidence type="ECO:0000256" key="3">
    <source>
        <dbReference type="ARBA" id="ARBA00022795"/>
    </source>
</evidence>
<comment type="caution">
    <text evidence="5">The sequence shown here is derived from an EMBL/GenBank/DDBJ whole genome shotgun (WGS) entry which is preliminary data.</text>
</comment>
<dbReference type="RefSeq" id="WP_379986045.1">
    <property type="nucleotide sequence ID" value="NZ_JADIKD010000007.1"/>
</dbReference>
<sequence length="147" mass="15523">MNHGLHAEMESAVAAVIGDMREAVTQLAAALAAERSALEQADAEALHLAGTAKQAQMERLEQLDGERVQLLRAIAAPAPAQSAAWSEVVAALADCQRANQYNGQVVGQRLRQVRQALSVLTGGSESTLYGPAGTLRTDHRQQSLAEA</sequence>
<protein>
    <submittedName>
        <fullName evidence="5">Flagellar export chaperone FlgN</fullName>
    </submittedName>
</protein>
<dbReference type="SUPFAM" id="SSF140566">
    <property type="entry name" value="FlgN-like"/>
    <property type="match status" value="1"/>
</dbReference>
<evidence type="ECO:0000256" key="4">
    <source>
        <dbReference type="SAM" id="MobiDB-lite"/>
    </source>
</evidence>
<dbReference type="InterPro" id="IPR007809">
    <property type="entry name" value="FlgN-like"/>
</dbReference>
<dbReference type="Pfam" id="PF05130">
    <property type="entry name" value="FlgN"/>
    <property type="match status" value="1"/>
</dbReference>
<keyword evidence="5" id="KW-0282">Flagellum</keyword>